<accession>A0ABY6C7J3</accession>
<evidence type="ECO:0000313" key="2">
    <source>
        <dbReference type="Proteomes" id="UP001061862"/>
    </source>
</evidence>
<evidence type="ECO:0000313" key="1">
    <source>
        <dbReference type="EMBL" id="UXN68209.1"/>
    </source>
</evidence>
<protein>
    <submittedName>
        <fullName evidence="1">Uncharacterized protein</fullName>
    </submittedName>
</protein>
<geneLocation type="plasmid" evidence="1 2">
    <name>p_unnamed1</name>
</geneLocation>
<keyword evidence="1" id="KW-0614">Plasmid</keyword>
<dbReference type="RefSeq" id="WP_262165932.1">
    <property type="nucleotide sequence ID" value="NZ_CP104964.1"/>
</dbReference>
<gene>
    <name evidence="1" type="ORF">N8A98_01850</name>
</gene>
<keyword evidence="2" id="KW-1185">Reference proteome</keyword>
<organism evidence="1 2">
    <name type="scientific">Devosia neptuniae</name>
    <dbReference type="NCBI Taxonomy" id="191302"/>
    <lineage>
        <taxon>Bacteria</taxon>
        <taxon>Pseudomonadati</taxon>
        <taxon>Pseudomonadota</taxon>
        <taxon>Alphaproteobacteria</taxon>
        <taxon>Hyphomicrobiales</taxon>
        <taxon>Devosiaceae</taxon>
        <taxon>Devosia</taxon>
    </lineage>
</organism>
<dbReference type="EMBL" id="CP104964">
    <property type="protein sequence ID" value="UXN68209.1"/>
    <property type="molecule type" value="Genomic_DNA"/>
</dbReference>
<reference evidence="1 2" key="1">
    <citation type="submission" date="2022-09" db="EMBL/GenBank/DDBJ databases">
        <title>Interaction between co-microsymbionts with complementary sets of symbiotic genes in legume-rhizobium systems.</title>
        <authorList>
            <person name="Safronova V."/>
            <person name="Sazanova A."/>
            <person name="Afonin A."/>
            <person name="Chirak E."/>
        </authorList>
    </citation>
    <scope>NUCLEOTIDE SEQUENCE [LARGE SCALE GENOMIC DNA]</scope>
    <source>
        <strain evidence="1 2">A18/4-1</strain>
        <plasmid evidence="1 2">p_unnamed1</plasmid>
    </source>
</reference>
<name>A0ABY6C7J3_9HYPH</name>
<sequence length="133" mass="15544">MSEEEKRHVAEGLDTEEQLAVFDMLLKPDLSKPEIKKVKSVAVSLLQELERQMLDVQGIFDKTATRDRFRQSIYDYLYDDRTGLPAESYKPHDWEEVFIAGKIGVRPQMICNTPKSFLNFTDMIHWSSLNFRT</sequence>
<proteinExistence type="predicted"/>
<dbReference type="Proteomes" id="UP001061862">
    <property type="component" value="Plasmid p_unnamed1"/>
</dbReference>